<evidence type="ECO:0000313" key="1">
    <source>
        <dbReference type="EMBL" id="CAF1275983.1"/>
    </source>
</evidence>
<keyword evidence="4" id="KW-1185">Reference proteome</keyword>
<sequence length="287" mass="33469">MIPVLRSIDTLLNRFDELSKCHKDLLSNFDKNISDIENPLRDIARPQQEQQKTTPKILLLINENNQPIESIRTIENFHQHIIKNRYLYRPPTYSSNHNNLLIHRIPSKISSITTESTLLSQTKIQTRTSQSIASTSNKFINEAKIKPKIIQQNSFNLQRYTRNKVTTFSKETINRLSKPKTYHQLLDEKSRIKRIERRLKLYENIKQEKSECSTSLSISLPPIKRIQTTNIKAMSKRLPAKNNILIQRQKSAPINNLSRPIVFIKPAPTINLTFPKNLKQQSPRFVI</sequence>
<proteinExistence type="predicted"/>
<accession>A0A815BT23</accession>
<gene>
    <name evidence="2" type="ORF">JXQ802_LOCUS43929</name>
    <name evidence="1" type="ORF">PYM288_LOCUS28630</name>
</gene>
<dbReference type="Proteomes" id="UP000663870">
    <property type="component" value="Unassembled WGS sequence"/>
</dbReference>
<dbReference type="EMBL" id="CAJNOL010003273">
    <property type="protein sequence ID" value="CAF1555153.1"/>
    <property type="molecule type" value="Genomic_DNA"/>
</dbReference>
<organism evidence="1 3">
    <name type="scientific">Rotaria sordida</name>
    <dbReference type="NCBI Taxonomy" id="392033"/>
    <lineage>
        <taxon>Eukaryota</taxon>
        <taxon>Metazoa</taxon>
        <taxon>Spiralia</taxon>
        <taxon>Gnathifera</taxon>
        <taxon>Rotifera</taxon>
        <taxon>Eurotatoria</taxon>
        <taxon>Bdelloidea</taxon>
        <taxon>Philodinida</taxon>
        <taxon>Philodinidae</taxon>
        <taxon>Rotaria</taxon>
    </lineage>
</organism>
<evidence type="ECO:0000313" key="3">
    <source>
        <dbReference type="Proteomes" id="UP000663854"/>
    </source>
</evidence>
<reference evidence="1" key="1">
    <citation type="submission" date="2021-02" db="EMBL/GenBank/DDBJ databases">
        <authorList>
            <person name="Nowell W R."/>
        </authorList>
    </citation>
    <scope>NUCLEOTIDE SEQUENCE</scope>
</reference>
<dbReference type="AlphaFoldDB" id="A0A815BT23"/>
<dbReference type="EMBL" id="CAJNOH010002150">
    <property type="protein sequence ID" value="CAF1275983.1"/>
    <property type="molecule type" value="Genomic_DNA"/>
</dbReference>
<protein>
    <submittedName>
        <fullName evidence="1">Uncharacterized protein</fullName>
    </submittedName>
</protein>
<evidence type="ECO:0000313" key="4">
    <source>
        <dbReference type="Proteomes" id="UP000663870"/>
    </source>
</evidence>
<dbReference type="Proteomes" id="UP000663854">
    <property type="component" value="Unassembled WGS sequence"/>
</dbReference>
<name>A0A815BT23_9BILA</name>
<evidence type="ECO:0000313" key="2">
    <source>
        <dbReference type="EMBL" id="CAF1555153.1"/>
    </source>
</evidence>
<comment type="caution">
    <text evidence="1">The sequence shown here is derived from an EMBL/GenBank/DDBJ whole genome shotgun (WGS) entry which is preliminary data.</text>
</comment>